<dbReference type="EMBL" id="JAQNDN010000022">
    <property type="protein sequence ID" value="MDC0673259.1"/>
    <property type="molecule type" value="Genomic_DNA"/>
</dbReference>
<dbReference type="SUPFAM" id="SSF88659">
    <property type="entry name" value="Sigma3 and sigma4 domains of RNA polymerase sigma factors"/>
    <property type="match status" value="1"/>
</dbReference>
<gene>
    <name evidence="2" type="ORF">POL58_36285</name>
</gene>
<dbReference type="Proteomes" id="UP001217838">
    <property type="component" value="Unassembled WGS sequence"/>
</dbReference>
<reference evidence="2 3" key="1">
    <citation type="submission" date="2022-11" db="EMBL/GenBank/DDBJ databases">
        <title>Minimal conservation of predation-associated metabolite biosynthetic gene clusters underscores biosynthetic potential of Myxococcota including descriptions for ten novel species: Archangium lansinium sp. nov., Myxococcus landrumus sp. nov., Nannocystis bai.</title>
        <authorList>
            <person name="Ahearne A."/>
            <person name="Stevens C."/>
            <person name="Dowd S."/>
        </authorList>
    </citation>
    <scope>NUCLEOTIDE SEQUENCE [LARGE SCALE GENOMIC DNA]</scope>
    <source>
        <strain evidence="2 3">NCELM</strain>
    </source>
</reference>
<accession>A0ABT5BIC5</accession>
<comment type="caution">
    <text evidence="2">The sequence shown here is derived from an EMBL/GenBank/DDBJ whole genome shotgun (WGS) entry which is preliminary data.</text>
</comment>
<name>A0ABT5BIC5_9BACT</name>
<evidence type="ECO:0000313" key="2">
    <source>
        <dbReference type="EMBL" id="MDC0673259.1"/>
    </source>
</evidence>
<dbReference type="Gene3D" id="1.10.10.10">
    <property type="entry name" value="Winged helix-like DNA-binding domain superfamily/Winged helix DNA-binding domain"/>
    <property type="match status" value="1"/>
</dbReference>
<sequence>MVSPLPMTSPTDLASLVRAAIPRLYAFAYVMSGAREGAFVHVREAIRNVDVEALTGAARPADWLLGRLARGIEDALGRKADHSFVILDNLLRSDETQPIDPGKSPIDGDLSRVPVLLWELKRTCLASVLGALPPGVRVSFVVTDLLGFPPAAAAELLGIKESAFRVRLTRARRRLEDYLAPRCGHIDRHNPCYCEGRLTLALETDFVKLPPHTADIPAAAYNDEPEHRDIAELYRTLPPVQLTPEETDTLVTAALGDEAVAAPEELPK</sequence>
<proteinExistence type="predicted"/>
<organism evidence="2 3">
    <name type="scientific">Nannocystis radixulma</name>
    <dbReference type="NCBI Taxonomy" id="2995305"/>
    <lineage>
        <taxon>Bacteria</taxon>
        <taxon>Pseudomonadati</taxon>
        <taxon>Myxococcota</taxon>
        <taxon>Polyangia</taxon>
        <taxon>Nannocystales</taxon>
        <taxon>Nannocystaceae</taxon>
        <taxon>Nannocystis</taxon>
    </lineage>
</organism>
<evidence type="ECO:0000313" key="3">
    <source>
        <dbReference type="Proteomes" id="UP001217838"/>
    </source>
</evidence>
<keyword evidence="3" id="KW-1185">Reference proteome</keyword>
<dbReference type="InterPro" id="IPR036388">
    <property type="entry name" value="WH-like_DNA-bd_sf"/>
</dbReference>
<feature type="domain" description="RNA polymerase sigma factor 70 region 4 type 2" evidence="1">
    <location>
        <begin position="124"/>
        <end position="175"/>
    </location>
</feature>
<evidence type="ECO:0000259" key="1">
    <source>
        <dbReference type="Pfam" id="PF08281"/>
    </source>
</evidence>
<protein>
    <submittedName>
        <fullName evidence="2">Sigma factor-like helix-turn-helix DNA-binding protein</fullName>
    </submittedName>
</protein>
<dbReference type="InterPro" id="IPR013324">
    <property type="entry name" value="RNA_pol_sigma_r3/r4-like"/>
</dbReference>
<dbReference type="InterPro" id="IPR013249">
    <property type="entry name" value="RNA_pol_sigma70_r4_t2"/>
</dbReference>
<dbReference type="Pfam" id="PF08281">
    <property type="entry name" value="Sigma70_r4_2"/>
    <property type="match status" value="1"/>
</dbReference>